<dbReference type="Proteomes" id="UP001233999">
    <property type="component" value="Unassembled WGS sequence"/>
</dbReference>
<sequence length="54" mass="6033">SFEKLSWSPDCSMLAVGHSNGVVCHSMIFSVVTYSTSILKNFKKINNSRIKINL</sequence>
<evidence type="ECO:0000256" key="1">
    <source>
        <dbReference type="SAM" id="Phobius"/>
    </source>
</evidence>
<evidence type="ECO:0000313" key="3">
    <source>
        <dbReference type="Proteomes" id="UP001233999"/>
    </source>
</evidence>
<feature type="transmembrane region" description="Helical" evidence="1">
    <location>
        <begin position="20"/>
        <end position="39"/>
    </location>
</feature>
<evidence type="ECO:0000313" key="2">
    <source>
        <dbReference type="EMBL" id="KAJ9580562.1"/>
    </source>
</evidence>
<reference evidence="2" key="2">
    <citation type="submission" date="2023-05" db="EMBL/GenBank/DDBJ databases">
        <authorList>
            <person name="Fouks B."/>
        </authorList>
    </citation>
    <scope>NUCLEOTIDE SEQUENCE</scope>
    <source>
        <strain evidence="2">Stay&amp;Tobe</strain>
        <tissue evidence="2">Testes</tissue>
    </source>
</reference>
<keyword evidence="1" id="KW-0472">Membrane</keyword>
<proteinExistence type="predicted"/>
<dbReference type="AlphaFoldDB" id="A0AAD7ZI87"/>
<protein>
    <submittedName>
        <fullName evidence="2">Uncharacterized protein</fullName>
    </submittedName>
</protein>
<name>A0AAD7ZI87_DIPPU</name>
<keyword evidence="1" id="KW-0812">Transmembrane</keyword>
<comment type="caution">
    <text evidence="2">The sequence shown here is derived from an EMBL/GenBank/DDBJ whole genome shotgun (WGS) entry which is preliminary data.</text>
</comment>
<feature type="non-terminal residue" evidence="2">
    <location>
        <position position="1"/>
    </location>
</feature>
<keyword evidence="3" id="KW-1185">Reference proteome</keyword>
<organism evidence="2 3">
    <name type="scientific">Diploptera punctata</name>
    <name type="common">Pacific beetle cockroach</name>
    <dbReference type="NCBI Taxonomy" id="6984"/>
    <lineage>
        <taxon>Eukaryota</taxon>
        <taxon>Metazoa</taxon>
        <taxon>Ecdysozoa</taxon>
        <taxon>Arthropoda</taxon>
        <taxon>Hexapoda</taxon>
        <taxon>Insecta</taxon>
        <taxon>Pterygota</taxon>
        <taxon>Neoptera</taxon>
        <taxon>Polyneoptera</taxon>
        <taxon>Dictyoptera</taxon>
        <taxon>Blattodea</taxon>
        <taxon>Blaberoidea</taxon>
        <taxon>Blaberidae</taxon>
        <taxon>Diplopterinae</taxon>
        <taxon>Diploptera</taxon>
    </lineage>
</organism>
<reference evidence="2" key="1">
    <citation type="journal article" date="2023" name="IScience">
        <title>Live-bearing cockroach genome reveals convergent evolutionary mechanisms linked to viviparity in insects and beyond.</title>
        <authorList>
            <person name="Fouks B."/>
            <person name="Harrison M.C."/>
            <person name="Mikhailova A.A."/>
            <person name="Marchal E."/>
            <person name="English S."/>
            <person name="Carruthers M."/>
            <person name="Jennings E.C."/>
            <person name="Chiamaka E.L."/>
            <person name="Frigard R.A."/>
            <person name="Pippel M."/>
            <person name="Attardo G.M."/>
            <person name="Benoit J.B."/>
            <person name="Bornberg-Bauer E."/>
            <person name="Tobe S.S."/>
        </authorList>
    </citation>
    <scope>NUCLEOTIDE SEQUENCE</scope>
    <source>
        <strain evidence="2">Stay&amp;Tobe</strain>
    </source>
</reference>
<dbReference type="EMBL" id="JASPKZ010008269">
    <property type="protein sequence ID" value="KAJ9580562.1"/>
    <property type="molecule type" value="Genomic_DNA"/>
</dbReference>
<gene>
    <name evidence="2" type="ORF">L9F63_024255</name>
</gene>
<keyword evidence="1" id="KW-1133">Transmembrane helix</keyword>
<accession>A0AAD7ZI87</accession>